<feature type="compositionally biased region" description="Low complexity" evidence="4">
    <location>
        <begin position="84"/>
        <end position="98"/>
    </location>
</feature>
<evidence type="ECO:0000256" key="4">
    <source>
        <dbReference type="SAM" id="MobiDB-lite"/>
    </source>
</evidence>
<name>A0A1Y1UQW8_9TREE</name>
<dbReference type="AlphaFoldDB" id="A0A1Y1UQW8"/>
<keyword evidence="3" id="KW-0653">Protein transport</keyword>
<dbReference type="InParanoid" id="A0A1Y1UQW8"/>
<dbReference type="PANTHER" id="PTHR15837:SF0">
    <property type="entry name" value="RAN GUANINE NUCLEOTIDE RELEASE FACTOR"/>
    <property type="match status" value="1"/>
</dbReference>
<dbReference type="OrthoDB" id="10255285at2759"/>
<protein>
    <recommendedName>
        <fullName evidence="7">Mog1p/PsbP-like protein</fullName>
    </recommendedName>
</protein>
<organism evidence="5 6">
    <name type="scientific">Kockovaella imperatae</name>
    <dbReference type="NCBI Taxonomy" id="4999"/>
    <lineage>
        <taxon>Eukaryota</taxon>
        <taxon>Fungi</taxon>
        <taxon>Dikarya</taxon>
        <taxon>Basidiomycota</taxon>
        <taxon>Agaricomycotina</taxon>
        <taxon>Tremellomycetes</taxon>
        <taxon>Tremellales</taxon>
        <taxon>Cuniculitremaceae</taxon>
        <taxon>Kockovaella</taxon>
    </lineage>
</organism>
<keyword evidence="6" id="KW-1185">Reference proteome</keyword>
<gene>
    <name evidence="5" type="ORF">BD324DRAFT_610756</name>
</gene>
<dbReference type="InterPro" id="IPR007681">
    <property type="entry name" value="Mog1"/>
</dbReference>
<evidence type="ECO:0000256" key="3">
    <source>
        <dbReference type="ARBA" id="ARBA00022927"/>
    </source>
</evidence>
<sequence length="191" mass="21437">MEVRELFGGAMRMELPGDYIDASDLRQIPDNQEVFLSPSSDTSLVVEVLDWVEEGGARDNLWEAVKFHFESIAHDNDSLASTILTSSSSRPSRPTGPQTPEPITLTGTQRVHKFSHSTGPRPGHESDQPDEVFVGVALWRVWIEGSRKKQADVVCSVNVNMSKDDKKEIESWWLKAVKSLQILDWDLFVDA</sequence>
<dbReference type="GeneID" id="33556025"/>
<comment type="similarity">
    <text evidence="1">Belongs to the MOG1 family.</text>
</comment>
<reference evidence="5 6" key="1">
    <citation type="submission" date="2017-03" db="EMBL/GenBank/DDBJ databases">
        <title>Widespread Adenine N6-methylation of Active Genes in Fungi.</title>
        <authorList>
            <consortium name="DOE Joint Genome Institute"/>
            <person name="Mondo S.J."/>
            <person name="Dannebaum R.O."/>
            <person name="Kuo R.C."/>
            <person name="Louie K.B."/>
            <person name="Bewick A.J."/>
            <person name="Labutti K."/>
            <person name="Haridas S."/>
            <person name="Kuo A."/>
            <person name="Salamov A."/>
            <person name="Ahrendt S.R."/>
            <person name="Lau R."/>
            <person name="Bowen B.P."/>
            <person name="Lipzen A."/>
            <person name="Sullivan W."/>
            <person name="Andreopoulos W.B."/>
            <person name="Clum A."/>
            <person name="Lindquist E."/>
            <person name="Daum C."/>
            <person name="Northen T.R."/>
            <person name="Ramamoorthy G."/>
            <person name="Schmitz R.J."/>
            <person name="Gryganskyi A."/>
            <person name="Culley D."/>
            <person name="Magnuson J."/>
            <person name="James T.Y."/>
            <person name="O'Malley M.A."/>
            <person name="Stajich J.E."/>
            <person name="Spatafora J.W."/>
            <person name="Visel A."/>
            <person name="Grigoriev I.V."/>
        </authorList>
    </citation>
    <scope>NUCLEOTIDE SEQUENCE [LARGE SCALE GENOMIC DNA]</scope>
    <source>
        <strain evidence="5 6">NRRL Y-17943</strain>
    </source>
</reference>
<evidence type="ECO:0008006" key="7">
    <source>
        <dbReference type="Google" id="ProtNLM"/>
    </source>
</evidence>
<evidence type="ECO:0000313" key="5">
    <source>
        <dbReference type="EMBL" id="ORX40450.1"/>
    </source>
</evidence>
<dbReference type="EMBL" id="NBSH01000001">
    <property type="protein sequence ID" value="ORX40450.1"/>
    <property type="molecule type" value="Genomic_DNA"/>
</dbReference>
<dbReference type="SUPFAM" id="SSF55724">
    <property type="entry name" value="Mog1p/PsbP-like"/>
    <property type="match status" value="1"/>
</dbReference>
<dbReference type="Pfam" id="PF04603">
    <property type="entry name" value="Mog1"/>
    <property type="match status" value="1"/>
</dbReference>
<dbReference type="STRING" id="4999.A0A1Y1UQW8"/>
<proteinExistence type="inferred from homology"/>
<feature type="region of interest" description="Disordered" evidence="4">
    <location>
        <begin position="84"/>
        <end position="104"/>
    </location>
</feature>
<evidence type="ECO:0000256" key="2">
    <source>
        <dbReference type="ARBA" id="ARBA00022448"/>
    </source>
</evidence>
<dbReference type="GO" id="GO:0031267">
    <property type="term" value="F:small GTPase binding"/>
    <property type="evidence" value="ECO:0007669"/>
    <property type="project" value="TreeGrafter"/>
</dbReference>
<dbReference type="PANTHER" id="PTHR15837">
    <property type="entry name" value="RAN GUANINE NUCLEOTIDE RELEASE FACTOR"/>
    <property type="match status" value="1"/>
</dbReference>
<dbReference type="Gene3D" id="3.40.1000.10">
    <property type="entry name" value="Mog1/PsbP, alpha/beta/alpha sandwich"/>
    <property type="match status" value="1"/>
</dbReference>
<evidence type="ECO:0000313" key="6">
    <source>
        <dbReference type="Proteomes" id="UP000193218"/>
    </source>
</evidence>
<accession>A0A1Y1UQW8</accession>
<dbReference type="GO" id="GO:0005634">
    <property type="term" value="C:nucleus"/>
    <property type="evidence" value="ECO:0007669"/>
    <property type="project" value="TreeGrafter"/>
</dbReference>
<comment type="caution">
    <text evidence="5">The sequence shown here is derived from an EMBL/GenBank/DDBJ whole genome shotgun (WGS) entry which is preliminary data.</text>
</comment>
<evidence type="ECO:0000256" key="1">
    <source>
        <dbReference type="ARBA" id="ARBA00010307"/>
    </source>
</evidence>
<dbReference type="Proteomes" id="UP000193218">
    <property type="component" value="Unassembled WGS sequence"/>
</dbReference>
<dbReference type="GO" id="GO:0005085">
    <property type="term" value="F:guanyl-nucleotide exchange factor activity"/>
    <property type="evidence" value="ECO:0007669"/>
    <property type="project" value="TreeGrafter"/>
</dbReference>
<dbReference type="GO" id="GO:0006606">
    <property type="term" value="P:protein import into nucleus"/>
    <property type="evidence" value="ECO:0007669"/>
    <property type="project" value="TreeGrafter"/>
</dbReference>
<dbReference type="InterPro" id="IPR016123">
    <property type="entry name" value="Mog1/PsbP_a/b/a-sand"/>
</dbReference>
<dbReference type="RefSeq" id="XP_021874129.1">
    <property type="nucleotide sequence ID" value="XM_022014217.1"/>
</dbReference>
<keyword evidence="2" id="KW-0813">Transport</keyword>